<dbReference type="Proteomes" id="UP000438991">
    <property type="component" value="Unassembled WGS sequence"/>
</dbReference>
<feature type="transmembrane region" description="Helical" evidence="1">
    <location>
        <begin position="86"/>
        <end position="107"/>
    </location>
</feature>
<name>A0A9X4XMZ3_9BRAD</name>
<dbReference type="EMBL" id="WNKV01000014">
    <property type="protein sequence ID" value="MTW18117.1"/>
    <property type="molecule type" value="Genomic_DNA"/>
</dbReference>
<keyword evidence="1" id="KW-0472">Membrane</keyword>
<feature type="transmembrane region" description="Helical" evidence="1">
    <location>
        <begin position="7"/>
        <end position="23"/>
    </location>
</feature>
<keyword evidence="1" id="KW-1133">Transmembrane helix</keyword>
<evidence type="ECO:0000256" key="1">
    <source>
        <dbReference type="SAM" id="Phobius"/>
    </source>
</evidence>
<gene>
    <name evidence="2" type="ORF">GJ689_18110</name>
</gene>
<proteinExistence type="predicted"/>
<dbReference type="RefSeq" id="WP_155480643.1">
    <property type="nucleotide sequence ID" value="NZ_WNKV01000014.1"/>
</dbReference>
<protein>
    <recommendedName>
        <fullName evidence="4">Transmembrane protein</fullName>
    </recommendedName>
</protein>
<accession>A0A9X4XMZ3</accession>
<reference evidence="2 3" key="1">
    <citation type="submission" date="2019-11" db="EMBL/GenBank/DDBJ databases">
        <title>Whole-genome sequence of Rhodoplanes serenus DSM 18633, type strain.</title>
        <authorList>
            <person name="Kyndt J.A."/>
            <person name="Meyer T.E."/>
        </authorList>
    </citation>
    <scope>NUCLEOTIDE SEQUENCE [LARGE SCALE GENOMIC DNA]</scope>
    <source>
        <strain evidence="2 3">DSM 18633</strain>
    </source>
</reference>
<keyword evidence="1" id="KW-0812">Transmembrane</keyword>
<dbReference type="AlphaFoldDB" id="A0A9X4XMZ3"/>
<sequence>MRRLTKPLWILLALVFLLEAWLWDHVRPLIARLVVLIAWPALRARIAAAIARLPPYPTLLVFLVPVLLLLPLKLLGVWMFAHGHLVGGIAVLALAKVTSVGATAFVFDVTRPKLMQLAWFRRLSDLVLRGLAWAHALIDPVKAEVRAWAAHTIAPAMRRLRRLARRLRAGGGSGLVGRMLRLRRRLRRHGQPKTAR</sequence>
<evidence type="ECO:0000313" key="3">
    <source>
        <dbReference type="Proteomes" id="UP000438991"/>
    </source>
</evidence>
<organism evidence="2 3">
    <name type="scientific">Rhodoplanes serenus</name>
    <dbReference type="NCBI Taxonomy" id="200615"/>
    <lineage>
        <taxon>Bacteria</taxon>
        <taxon>Pseudomonadati</taxon>
        <taxon>Pseudomonadota</taxon>
        <taxon>Alphaproteobacteria</taxon>
        <taxon>Hyphomicrobiales</taxon>
        <taxon>Nitrobacteraceae</taxon>
        <taxon>Rhodoplanes</taxon>
    </lineage>
</organism>
<comment type="caution">
    <text evidence="2">The sequence shown here is derived from an EMBL/GenBank/DDBJ whole genome shotgun (WGS) entry which is preliminary data.</text>
</comment>
<feature type="transmembrane region" description="Helical" evidence="1">
    <location>
        <begin position="58"/>
        <end position="80"/>
    </location>
</feature>
<evidence type="ECO:0008006" key="4">
    <source>
        <dbReference type="Google" id="ProtNLM"/>
    </source>
</evidence>
<evidence type="ECO:0000313" key="2">
    <source>
        <dbReference type="EMBL" id="MTW18117.1"/>
    </source>
</evidence>
<feature type="transmembrane region" description="Helical" evidence="1">
    <location>
        <begin position="29"/>
        <end position="46"/>
    </location>
</feature>